<sequence length="247" mass="26036">MAISAAAASASASASSLVLANRSSFAGSAATTAPARLNGVPNLRSRTAVSCVRASTSESNNESEAVTRRQVMGGAAAVAATIATFGSPALAINAPKGYTAVLDNADGYKFFYPFGWQEVAVKGQDVAFKDVIEPLESVSVSIIKTDKSSLAELGSADEVAKALVEKVLASPSQKTQLVEAKERSSEGNTYYTFEFLAKASNFTRHGLGTVAIKDGKFFTLTTGSNERRWNKMSDKLKMIVNSFELLV</sequence>
<dbReference type="AlphaFoldDB" id="A0A8T0J1F0"/>
<dbReference type="SUPFAM" id="SSF55724">
    <property type="entry name" value="Mog1p/PsbP-like"/>
    <property type="match status" value="1"/>
</dbReference>
<dbReference type="EMBL" id="CM026422">
    <property type="protein sequence ID" value="KAG0588949.1"/>
    <property type="molecule type" value="Genomic_DNA"/>
</dbReference>
<organism evidence="2 3">
    <name type="scientific">Ceratodon purpureus</name>
    <name type="common">Fire moss</name>
    <name type="synonym">Dicranum purpureum</name>
    <dbReference type="NCBI Taxonomy" id="3225"/>
    <lineage>
        <taxon>Eukaryota</taxon>
        <taxon>Viridiplantae</taxon>
        <taxon>Streptophyta</taxon>
        <taxon>Embryophyta</taxon>
        <taxon>Bryophyta</taxon>
        <taxon>Bryophytina</taxon>
        <taxon>Bryopsida</taxon>
        <taxon>Dicranidae</taxon>
        <taxon>Pseudoditrichales</taxon>
        <taxon>Ditrichaceae</taxon>
        <taxon>Ceratodon</taxon>
    </lineage>
</organism>
<dbReference type="Pfam" id="PF01789">
    <property type="entry name" value="PsbP"/>
    <property type="match status" value="1"/>
</dbReference>
<dbReference type="InterPro" id="IPR002683">
    <property type="entry name" value="PsbP_C"/>
</dbReference>
<dbReference type="Proteomes" id="UP000822688">
    <property type="component" value="Chromosome 2"/>
</dbReference>
<dbReference type="GO" id="GO:0015979">
    <property type="term" value="P:photosynthesis"/>
    <property type="evidence" value="ECO:0007669"/>
    <property type="project" value="InterPro"/>
</dbReference>
<dbReference type="GO" id="GO:0019898">
    <property type="term" value="C:extrinsic component of membrane"/>
    <property type="evidence" value="ECO:0007669"/>
    <property type="project" value="InterPro"/>
</dbReference>
<reference evidence="2" key="1">
    <citation type="submission" date="2020-06" db="EMBL/GenBank/DDBJ databases">
        <title>WGS assembly of Ceratodon purpureus strain R40.</title>
        <authorList>
            <person name="Carey S.B."/>
            <person name="Jenkins J."/>
            <person name="Shu S."/>
            <person name="Lovell J.T."/>
            <person name="Sreedasyam A."/>
            <person name="Maumus F."/>
            <person name="Tiley G.P."/>
            <person name="Fernandez-Pozo N."/>
            <person name="Barry K."/>
            <person name="Chen C."/>
            <person name="Wang M."/>
            <person name="Lipzen A."/>
            <person name="Daum C."/>
            <person name="Saski C.A."/>
            <person name="Payton A.C."/>
            <person name="Mcbreen J.C."/>
            <person name="Conrad R.E."/>
            <person name="Kollar L.M."/>
            <person name="Olsson S."/>
            <person name="Huttunen S."/>
            <person name="Landis J.B."/>
            <person name="Wickett N.J."/>
            <person name="Johnson M.G."/>
            <person name="Rensing S.A."/>
            <person name="Grimwood J."/>
            <person name="Schmutz J."/>
            <person name="Mcdaniel S.F."/>
        </authorList>
    </citation>
    <scope>NUCLEOTIDE SEQUENCE</scope>
    <source>
        <strain evidence="2">R40</strain>
    </source>
</reference>
<evidence type="ECO:0000313" key="2">
    <source>
        <dbReference type="EMBL" id="KAG0588949.1"/>
    </source>
</evidence>
<accession>A0A8T0J1F0</accession>
<comment type="caution">
    <text evidence="2">The sequence shown here is derived from an EMBL/GenBank/DDBJ whole genome shotgun (WGS) entry which is preliminary data.</text>
</comment>
<protein>
    <recommendedName>
        <fullName evidence="1">PsbP C-terminal domain-containing protein</fullName>
    </recommendedName>
</protein>
<dbReference type="PANTHER" id="PTHR31407">
    <property type="match status" value="1"/>
</dbReference>
<keyword evidence="3" id="KW-1185">Reference proteome</keyword>
<proteinExistence type="predicted"/>
<dbReference type="Gene3D" id="3.40.1000.10">
    <property type="entry name" value="Mog1/PsbP, alpha/beta/alpha sandwich"/>
    <property type="match status" value="1"/>
</dbReference>
<dbReference type="GO" id="GO:0005509">
    <property type="term" value="F:calcium ion binding"/>
    <property type="evidence" value="ECO:0007669"/>
    <property type="project" value="InterPro"/>
</dbReference>
<name>A0A8T0J1F0_CERPU</name>
<dbReference type="GO" id="GO:0009654">
    <property type="term" value="C:photosystem II oxygen evolving complex"/>
    <property type="evidence" value="ECO:0007669"/>
    <property type="project" value="InterPro"/>
</dbReference>
<gene>
    <name evidence="2" type="ORF">KC19_2G280700</name>
</gene>
<evidence type="ECO:0000313" key="3">
    <source>
        <dbReference type="Proteomes" id="UP000822688"/>
    </source>
</evidence>
<dbReference type="PANTHER" id="PTHR31407:SF4">
    <property type="entry name" value="PSBP-LIKE PROTEIN 1, CHLOROPLASTIC"/>
    <property type="match status" value="1"/>
</dbReference>
<dbReference type="NCBIfam" id="NF040946">
    <property type="entry name" value="PSII_PsbP"/>
    <property type="match status" value="1"/>
</dbReference>
<feature type="domain" description="PsbP C-terminal" evidence="1">
    <location>
        <begin position="96"/>
        <end position="244"/>
    </location>
</feature>
<evidence type="ECO:0000259" key="1">
    <source>
        <dbReference type="Pfam" id="PF01789"/>
    </source>
</evidence>
<dbReference type="InterPro" id="IPR016123">
    <property type="entry name" value="Mog1/PsbP_a/b/a-sand"/>
</dbReference>